<proteinExistence type="predicted"/>
<name>A0A1G8QHC9_9BACI</name>
<feature type="non-terminal residue" evidence="2">
    <location>
        <position position="44"/>
    </location>
</feature>
<evidence type="ECO:0000313" key="2">
    <source>
        <dbReference type="EMBL" id="SDJ04048.1"/>
    </source>
</evidence>
<dbReference type="AlphaFoldDB" id="A0A1G8QHC9"/>
<evidence type="ECO:0000313" key="3">
    <source>
        <dbReference type="Proteomes" id="UP000199017"/>
    </source>
</evidence>
<gene>
    <name evidence="2" type="ORF">SAMN05216352_1201</name>
</gene>
<organism evidence="2 3">
    <name type="scientific">Alteribacillus bidgolensis</name>
    <dbReference type="NCBI Taxonomy" id="930129"/>
    <lineage>
        <taxon>Bacteria</taxon>
        <taxon>Bacillati</taxon>
        <taxon>Bacillota</taxon>
        <taxon>Bacilli</taxon>
        <taxon>Bacillales</taxon>
        <taxon>Bacillaceae</taxon>
        <taxon>Alteribacillus</taxon>
    </lineage>
</organism>
<accession>A0A1G8QHC9</accession>
<keyword evidence="1" id="KW-0175">Coiled coil</keyword>
<dbReference type="Proteomes" id="UP000199017">
    <property type="component" value="Unassembled WGS sequence"/>
</dbReference>
<protein>
    <submittedName>
        <fullName evidence="2">Uncharacterized protein</fullName>
    </submittedName>
</protein>
<evidence type="ECO:0000256" key="1">
    <source>
        <dbReference type="SAM" id="Coils"/>
    </source>
</evidence>
<reference evidence="2 3" key="1">
    <citation type="submission" date="2016-10" db="EMBL/GenBank/DDBJ databases">
        <authorList>
            <person name="de Groot N.N."/>
        </authorList>
    </citation>
    <scope>NUCLEOTIDE SEQUENCE [LARGE SCALE GENOMIC DNA]</scope>
    <source>
        <strain evidence="3">P4B,CCM 7963,CECT 7998,DSM 25260,IBRC-M 10614,KCTC 13821</strain>
    </source>
</reference>
<keyword evidence="3" id="KW-1185">Reference proteome</keyword>
<dbReference type="EMBL" id="FNDU01000020">
    <property type="protein sequence ID" value="SDJ04048.1"/>
    <property type="molecule type" value="Genomic_DNA"/>
</dbReference>
<sequence length="44" mass="5095">MAENSNSRLNRLRLRKDKLLSKIEELENLINYLETGGDYSGLLN</sequence>
<feature type="coiled-coil region" evidence="1">
    <location>
        <begin position="2"/>
        <end position="36"/>
    </location>
</feature>